<dbReference type="RefSeq" id="WP_269035627.1">
    <property type="nucleotide sequence ID" value="NZ_CP114040.1"/>
</dbReference>
<dbReference type="SUPFAM" id="SSF50969">
    <property type="entry name" value="YVTN repeat-like/Quinoprotein amine dehydrogenase"/>
    <property type="match status" value="1"/>
</dbReference>
<sequence>MAQLVWTLAACVAPHASTPRAGEQAESVALNSVAVDPVPPLAPPAPIAAEPVSRAMLVTPPPLSPELIELHDTPCGAIESQVYWMGFGVDGDSLVVLYDSGEQCVLQVRGRRLVSPRRIRPPRLVERDGWPFHPMGIPFSPDGRWGLTFSADEEPLLQRLGSSRPPTCLRPFGDALVHEVLLSADAALFQNEEGDVVAWSYARRRRLDVSFGMGSPGQMVASEDGRVVALSDGSSVAAWEVETGATVLPRFVRSRVQDIAFTADRRLVAVDAAGGYYSWKLPVTDPEVEVERAELGRVRREGSLWIVPGSGAVLRAIDNEVSIDHVLEPGAAPRSRAFAVPGLKHEFAAPSFTPDGGRVSLSVDQSTWFIDLDALVLAGMTGRYECDRSEWALRNDGLAVSGSLCVLWL</sequence>
<accession>A0ABY7H222</accession>
<evidence type="ECO:0000313" key="2">
    <source>
        <dbReference type="Proteomes" id="UP001164459"/>
    </source>
</evidence>
<gene>
    <name evidence="1" type="ORF">O0S08_44700</name>
</gene>
<proteinExistence type="predicted"/>
<name>A0ABY7H222_9BACT</name>
<evidence type="ECO:0008006" key="3">
    <source>
        <dbReference type="Google" id="ProtNLM"/>
    </source>
</evidence>
<evidence type="ECO:0000313" key="1">
    <source>
        <dbReference type="EMBL" id="WAS93297.1"/>
    </source>
</evidence>
<dbReference type="Gene3D" id="2.130.10.10">
    <property type="entry name" value="YVTN repeat-like/Quinoprotein amine dehydrogenase"/>
    <property type="match status" value="1"/>
</dbReference>
<reference evidence="1" key="1">
    <citation type="submission" date="2022-11" db="EMBL/GenBank/DDBJ databases">
        <title>Minimal conservation of predation-associated metabolite biosynthetic gene clusters underscores biosynthetic potential of Myxococcota including descriptions for ten novel species: Archangium lansinium sp. nov., Myxococcus landrumus sp. nov., Nannocystis bai.</title>
        <authorList>
            <person name="Ahearne A."/>
            <person name="Stevens C."/>
            <person name="Dowd S."/>
        </authorList>
    </citation>
    <scope>NUCLEOTIDE SEQUENCE</scope>
    <source>
        <strain evidence="1">Fl3</strain>
    </source>
</reference>
<keyword evidence="2" id="KW-1185">Reference proteome</keyword>
<dbReference type="InterPro" id="IPR011044">
    <property type="entry name" value="Quino_amine_DH_bsu"/>
</dbReference>
<protein>
    <recommendedName>
        <fullName evidence="3">PQQ-like domain-containing protein</fullName>
    </recommendedName>
</protein>
<organism evidence="1 2">
    <name type="scientific">Nannocystis punicea</name>
    <dbReference type="NCBI Taxonomy" id="2995304"/>
    <lineage>
        <taxon>Bacteria</taxon>
        <taxon>Pseudomonadati</taxon>
        <taxon>Myxococcota</taxon>
        <taxon>Polyangia</taxon>
        <taxon>Nannocystales</taxon>
        <taxon>Nannocystaceae</taxon>
        <taxon>Nannocystis</taxon>
    </lineage>
</organism>
<dbReference type="Proteomes" id="UP001164459">
    <property type="component" value="Chromosome"/>
</dbReference>
<dbReference type="EMBL" id="CP114040">
    <property type="protein sequence ID" value="WAS93297.1"/>
    <property type="molecule type" value="Genomic_DNA"/>
</dbReference>
<dbReference type="InterPro" id="IPR015943">
    <property type="entry name" value="WD40/YVTN_repeat-like_dom_sf"/>
</dbReference>